<evidence type="ECO:0000313" key="2">
    <source>
        <dbReference type="Proteomes" id="UP000033945"/>
    </source>
</evidence>
<feature type="non-terminal residue" evidence="1">
    <location>
        <position position="74"/>
    </location>
</feature>
<dbReference type="EMBL" id="LCIT01000034">
    <property type="protein sequence ID" value="KKT61275.1"/>
    <property type="molecule type" value="Genomic_DNA"/>
</dbReference>
<reference evidence="1 2" key="1">
    <citation type="journal article" date="2015" name="Nature">
        <title>rRNA introns, odd ribosomes, and small enigmatic genomes across a large radiation of phyla.</title>
        <authorList>
            <person name="Brown C.T."/>
            <person name="Hug L.A."/>
            <person name="Thomas B.C."/>
            <person name="Sharon I."/>
            <person name="Castelle C.J."/>
            <person name="Singh A."/>
            <person name="Wilkins M.J."/>
            <person name="Williams K.H."/>
            <person name="Banfield J.F."/>
        </authorList>
    </citation>
    <scope>NUCLEOTIDE SEQUENCE [LARGE SCALE GENOMIC DNA]</scope>
</reference>
<dbReference type="AlphaFoldDB" id="A0A0G1IQ59"/>
<evidence type="ECO:0000313" key="1">
    <source>
        <dbReference type="EMBL" id="KKT61275.1"/>
    </source>
</evidence>
<proteinExistence type="predicted"/>
<accession>A0A0G1IQ59</accession>
<dbReference type="Gene3D" id="3.40.50.300">
    <property type="entry name" value="P-loop containing nucleotide triphosphate hydrolases"/>
    <property type="match status" value="1"/>
</dbReference>
<dbReference type="SUPFAM" id="SSF52540">
    <property type="entry name" value="P-loop containing nucleoside triphosphate hydrolases"/>
    <property type="match status" value="1"/>
</dbReference>
<dbReference type="Proteomes" id="UP000033945">
    <property type="component" value="Unassembled WGS sequence"/>
</dbReference>
<comment type="caution">
    <text evidence="1">The sequence shown here is derived from an EMBL/GenBank/DDBJ whole genome shotgun (WGS) entry which is preliminary data.</text>
</comment>
<gene>
    <name evidence="1" type="ORF">UW55_C0034G0001</name>
</gene>
<protein>
    <submittedName>
        <fullName evidence="1">Uncharacterized protein</fullName>
    </submittedName>
</protein>
<dbReference type="InterPro" id="IPR027417">
    <property type="entry name" value="P-loop_NTPase"/>
</dbReference>
<sequence>MYIIGKTGMGKTTLLENMAVQDIQNGEGMAFIDPHGDTAERLLDFVPKERINDVIYFNPSDIASPIAFNVMENV</sequence>
<name>A0A0G1IQ59_9BACT</name>
<organism evidence="1 2">
    <name type="scientific">Candidatus Giovannonibacteria bacterium GW2011_GWA2_44_26</name>
    <dbReference type="NCBI Taxonomy" id="1618648"/>
    <lineage>
        <taxon>Bacteria</taxon>
        <taxon>Candidatus Giovannoniibacteriota</taxon>
    </lineage>
</organism>